<keyword evidence="3" id="KW-0597">Phosphoprotein</keyword>
<reference evidence="20" key="1">
    <citation type="submission" date="2022-05" db="EMBL/GenBank/DDBJ databases">
        <title>The Musa troglodytarum L. genome provides insights into the mechanism of non-climacteric behaviour and enrichment of carotenoids.</title>
        <authorList>
            <person name="Wang J."/>
        </authorList>
    </citation>
    <scope>NUCLEOTIDE SEQUENCE</scope>
    <source>
        <tissue evidence="20">Leaf</tissue>
    </source>
</reference>
<dbReference type="SUPFAM" id="SSF52540">
    <property type="entry name" value="P-loop containing nucleoside triphosphate hydrolases"/>
    <property type="match status" value="1"/>
</dbReference>
<dbReference type="PROSITE" id="PS50096">
    <property type="entry name" value="IQ"/>
    <property type="match status" value="3"/>
</dbReference>
<keyword evidence="12" id="KW-0804">Transcription</keyword>
<dbReference type="GO" id="GO:0005634">
    <property type="term" value="C:nucleus"/>
    <property type="evidence" value="ECO:0007669"/>
    <property type="project" value="UniProtKB-SubCell"/>
</dbReference>
<dbReference type="Pfam" id="PF12796">
    <property type="entry name" value="Ank_2"/>
    <property type="match status" value="1"/>
</dbReference>
<dbReference type="InterPro" id="IPR000048">
    <property type="entry name" value="IQ_motif_EF-hand-BS"/>
</dbReference>
<dbReference type="Pfam" id="PF00571">
    <property type="entry name" value="CBS"/>
    <property type="match status" value="4"/>
</dbReference>
<proteinExistence type="inferred from homology"/>
<keyword evidence="8 14" id="KW-0040">ANK repeat</keyword>
<protein>
    <submittedName>
        <fullName evidence="20">CG-1 domain</fullName>
    </submittedName>
</protein>
<dbReference type="InterPro" id="IPR027417">
    <property type="entry name" value="P-loop_NTPase"/>
</dbReference>
<dbReference type="CDD" id="cd17781">
    <property type="entry name" value="CBS_pair_MUG70_1"/>
    <property type="match status" value="1"/>
</dbReference>
<dbReference type="FunFam" id="2.60.40.10:FF:000314">
    <property type="entry name" value="Calmodulin-binding transcription activator 2"/>
    <property type="match status" value="1"/>
</dbReference>
<gene>
    <name evidence="20" type="ORF">MUK42_07356</name>
</gene>
<dbReference type="SUPFAM" id="SSF81296">
    <property type="entry name" value="E set domains"/>
    <property type="match status" value="1"/>
</dbReference>
<dbReference type="Gene3D" id="1.25.40.20">
    <property type="entry name" value="Ankyrin repeat-containing domain"/>
    <property type="match status" value="1"/>
</dbReference>
<feature type="region of interest" description="Disordered" evidence="16">
    <location>
        <begin position="1627"/>
        <end position="1652"/>
    </location>
</feature>
<dbReference type="SMART" id="SM01076">
    <property type="entry name" value="CG-1"/>
    <property type="match status" value="1"/>
</dbReference>
<dbReference type="InterPro" id="IPR036770">
    <property type="entry name" value="Ankyrin_rpt-contain_sf"/>
</dbReference>
<evidence type="ECO:0000313" key="20">
    <source>
        <dbReference type="EMBL" id="URE37719.1"/>
    </source>
</evidence>
<evidence type="ECO:0000259" key="19">
    <source>
        <dbReference type="PROSITE" id="PS51745"/>
    </source>
</evidence>
<evidence type="ECO:0000256" key="12">
    <source>
        <dbReference type="ARBA" id="ARBA00023163"/>
    </source>
</evidence>
<keyword evidence="6" id="KW-0112">Calmodulin-binding</keyword>
<dbReference type="GO" id="GO:0003690">
    <property type="term" value="F:double-stranded DNA binding"/>
    <property type="evidence" value="ECO:0007669"/>
    <property type="project" value="TreeGrafter"/>
</dbReference>
<evidence type="ECO:0000256" key="2">
    <source>
        <dbReference type="ARBA" id="ARBA00008267"/>
    </source>
</evidence>
<evidence type="ECO:0000256" key="3">
    <source>
        <dbReference type="ARBA" id="ARBA00022553"/>
    </source>
</evidence>
<dbReference type="Gene3D" id="3.10.580.10">
    <property type="entry name" value="CBS-domain"/>
    <property type="match status" value="2"/>
</dbReference>
<dbReference type="GO" id="GO:0003712">
    <property type="term" value="F:transcription coregulator activity"/>
    <property type="evidence" value="ECO:0007669"/>
    <property type="project" value="TreeGrafter"/>
</dbReference>
<evidence type="ECO:0000256" key="11">
    <source>
        <dbReference type="ARBA" id="ARBA00023159"/>
    </source>
</evidence>
<feature type="compositionally biased region" description="Polar residues" evidence="16">
    <location>
        <begin position="376"/>
        <end position="386"/>
    </location>
</feature>
<feature type="region of interest" description="Disordered" evidence="16">
    <location>
        <begin position="1"/>
        <end position="41"/>
    </location>
</feature>
<dbReference type="InterPro" id="IPR014756">
    <property type="entry name" value="Ig_E-set"/>
</dbReference>
<dbReference type="CDD" id="cd00102">
    <property type="entry name" value="IPT"/>
    <property type="match status" value="1"/>
</dbReference>
<keyword evidence="5" id="KW-0106">Calcium</keyword>
<dbReference type="InterPro" id="IPR013783">
    <property type="entry name" value="Ig-like_fold"/>
</dbReference>
<feature type="repeat" description="ANK" evidence="14">
    <location>
        <begin position="1241"/>
        <end position="1273"/>
    </location>
</feature>
<evidence type="ECO:0000256" key="13">
    <source>
        <dbReference type="ARBA" id="ARBA00023242"/>
    </source>
</evidence>
<feature type="region of interest" description="Disordered" evidence="16">
    <location>
        <begin position="368"/>
        <end position="387"/>
    </location>
</feature>
<name>A0A9E7HX06_9LILI</name>
<keyword evidence="9" id="KW-0175">Coiled coil</keyword>
<evidence type="ECO:0000256" key="6">
    <source>
        <dbReference type="ARBA" id="ARBA00022860"/>
    </source>
</evidence>
<dbReference type="InterPro" id="IPR002110">
    <property type="entry name" value="Ankyrin_rpt"/>
</dbReference>
<dbReference type="InterPro" id="IPR046342">
    <property type="entry name" value="CBS_dom_sf"/>
</dbReference>
<keyword evidence="13" id="KW-0539">Nucleus</keyword>
<dbReference type="SMART" id="SM00116">
    <property type="entry name" value="CBS"/>
    <property type="match status" value="4"/>
</dbReference>
<dbReference type="InterPro" id="IPR000644">
    <property type="entry name" value="CBS_dom"/>
</dbReference>
<dbReference type="EMBL" id="CP097510">
    <property type="protein sequence ID" value="URE37719.1"/>
    <property type="molecule type" value="Genomic_DNA"/>
</dbReference>
<organism evidence="20 21">
    <name type="scientific">Musa troglodytarum</name>
    <name type="common">fe'i banana</name>
    <dbReference type="NCBI Taxonomy" id="320322"/>
    <lineage>
        <taxon>Eukaryota</taxon>
        <taxon>Viridiplantae</taxon>
        <taxon>Streptophyta</taxon>
        <taxon>Embryophyta</taxon>
        <taxon>Tracheophyta</taxon>
        <taxon>Spermatophyta</taxon>
        <taxon>Magnoliopsida</taxon>
        <taxon>Liliopsida</taxon>
        <taxon>Zingiberales</taxon>
        <taxon>Musaceae</taxon>
        <taxon>Musa</taxon>
    </lineage>
</organism>
<dbReference type="SMART" id="SM00666">
    <property type="entry name" value="PB1"/>
    <property type="match status" value="1"/>
</dbReference>
<evidence type="ECO:0000256" key="14">
    <source>
        <dbReference type="PROSITE-ProRule" id="PRU00023"/>
    </source>
</evidence>
<keyword evidence="21" id="KW-1185">Reference proteome</keyword>
<keyword evidence="4" id="KW-0677">Repeat</keyword>
<keyword evidence="15" id="KW-0129">CBS domain</keyword>
<evidence type="ECO:0000256" key="4">
    <source>
        <dbReference type="ARBA" id="ARBA00022737"/>
    </source>
</evidence>
<dbReference type="GO" id="GO:0006357">
    <property type="term" value="P:regulation of transcription by RNA polymerase II"/>
    <property type="evidence" value="ECO:0007669"/>
    <property type="project" value="TreeGrafter"/>
</dbReference>
<dbReference type="InterPro" id="IPR053793">
    <property type="entry name" value="PB1-like"/>
</dbReference>
<feature type="domain" description="CBS" evidence="17">
    <location>
        <begin position="52"/>
        <end position="112"/>
    </location>
</feature>
<feature type="domain" description="PB1" evidence="19">
    <location>
        <begin position="400"/>
        <end position="477"/>
    </location>
</feature>
<dbReference type="SUPFAM" id="SSF54631">
    <property type="entry name" value="CBS-domain pair"/>
    <property type="match status" value="2"/>
</dbReference>
<feature type="domain" description="CBS" evidence="17">
    <location>
        <begin position="118"/>
        <end position="173"/>
    </location>
</feature>
<dbReference type="PROSITE" id="PS50088">
    <property type="entry name" value="ANK_REPEAT"/>
    <property type="match status" value="1"/>
</dbReference>
<evidence type="ECO:0000256" key="1">
    <source>
        <dbReference type="ARBA" id="ARBA00004123"/>
    </source>
</evidence>
<dbReference type="PANTHER" id="PTHR23335">
    <property type="entry name" value="CALMODULIN-BINDING TRANSCRIPTION ACTIVATOR CAMTA"/>
    <property type="match status" value="1"/>
</dbReference>
<dbReference type="SMART" id="SM00248">
    <property type="entry name" value="ANK"/>
    <property type="match status" value="1"/>
</dbReference>
<dbReference type="PROSITE" id="PS51371">
    <property type="entry name" value="CBS"/>
    <property type="match status" value="3"/>
</dbReference>
<evidence type="ECO:0000256" key="7">
    <source>
        <dbReference type="ARBA" id="ARBA00023015"/>
    </source>
</evidence>
<evidence type="ECO:0000259" key="18">
    <source>
        <dbReference type="PROSITE" id="PS51437"/>
    </source>
</evidence>
<dbReference type="FunFam" id="1.20.5.190:FF:000003">
    <property type="entry name" value="Calmodulin-binding transcription activator 2"/>
    <property type="match status" value="1"/>
</dbReference>
<dbReference type="SMART" id="SM00015">
    <property type="entry name" value="IQ"/>
    <property type="match status" value="3"/>
</dbReference>
<dbReference type="PROSITE" id="PS50297">
    <property type="entry name" value="ANK_REP_REGION"/>
    <property type="match status" value="1"/>
</dbReference>
<evidence type="ECO:0000256" key="8">
    <source>
        <dbReference type="ARBA" id="ARBA00023043"/>
    </source>
</evidence>
<dbReference type="PROSITE" id="PS51437">
    <property type="entry name" value="CG_1"/>
    <property type="match status" value="1"/>
</dbReference>
<dbReference type="CDD" id="cd17782">
    <property type="entry name" value="CBS_pair_MUG70_2"/>
    <property type="match status" value="1"/>
</dbReference>
<evidence type="ECO:0000256" key="15">
    <source>
        <dbReference type="PROSITE-ProRule" id="PRU00703"/>
    </source>
</evidence>
<dbReference type="OrthoDB" id="407555at2759"/>
<evidence type="ECO:0000256" key="10">
    <source>
        <dbReference type="ARBA" id="ARBA00023125"/>
    </source>
</evidence>
<dbReference type="GO" id="GO:0009409">
    <property type="term" value="P:response to cold"/>
    <property type="evidence" value="ECO:0007669"/>
    <property type="project" value="UniProtKB-ARBA"/>
</dbReference>
<dbReference type="Pfam" id="PF00612">
    <property type="entry name" value="IQ"/>
    <property type="match status" value="2"/>
</dbReference>
<keyword evidence="7" id="KW-0805">Transcription regulation</keyword>
<keyword evidence="11" id="KW-0010">Activator</keyword>
<feature type="region of interest" description="Disordered" evidence="16">
    <location>
        <begin position="1549"/>
        <end position="1573"/>
    </location>
</feature>
<dbReference type="SUPFAM" id="SSF48403">
    <property type="entry name" value="Ankyrin repeat"/>
    <property type="match status" value="1"/>
</dbReference>
<comment type="subcellular location">
    <subcellularLocation>
        <location evidence="1">Nucleus</location>
    </subcellularLocation>
</comment>
<accession>A0A9E7HX06</accession>
<keyword evidence="10" id="KW-0238">DNA-binding</keyword>
<evidence type="ECO:0000256" key="9">
    <source>
        <dbReference type="ARBA" id="ARBA00023054"/>
    </source>
</evidence>
<dbReference type="Proteomes" id="UP001055439">
    <property type="component" value="Chromosome 8"/>
</dbReference>
<sequence length="1700" mass="188606">MDRRGHSRRSASFSSSPARKKQPEIGSSDTGRKAPIPRSLSLSGERTVKRLRLSKALTMPDSTTVLEACRRMAACRVDAALLTDSNALLCGILTDKDIATRVIASELVLQDTPVSKVMTRNPIFVLSDMLAEEALQKMVLGKFRHLPVVENGEVIALLDIAKCLYDAIARLERTVEKGKPIQVTVEGAEKNWGTSISGPGTFIEALRERVFQPSLSTIVQGNSKHLTVSPTESVLATTKKMVEFQMSSAIVTIGNKPLGILTSRDILMRVAAKNLSPDTTAVEKVMTPNPDCRGIDTSILDALHTMQAGKFLHLPLTDKNGNVVSVIDVLHITHAALATFESTSAVGNEAAISTMQKFWDSAMAAGPLEEDDNTRSEGSTKMTSEVTDIGGSSYPSSYLPDMFSFKLEDKKGRMHRFHCEIQSLTYLITSILQRVGDDVDKNHLPQILYEDEDGDKVILASDSDLAEAGLRLHLDYSGTGGGKKGGVSRMDLLNMDAWAAAYNMVAAGAAVIAGLGFDINVLCQEAQKRWLKPSEVFFILQNYKQFPLTPEPPHLPPSGSLFLFNRKVLRFFRKDGYTWRKKKDGRTIGEAHERLKVGNVDALSCYYAHGEQNPYFQRRIFWMLDPAYGHIVLVHYREVAEGRYVSGSISNFSTESCSNLNQTSSFINADKGINSGTTELNEPYKSSYSPGSTEEVSSKFVLENFEANHNNLLDRFENLDKKSQPEVNQALRNLAAQLSLDDDDDDDSIYFQEVLPAYSTQNESTRGLGHLHYDQTEFSQAHENLLQGLELRGHGEINEAEKQQSYASTQLPKVLGDNGAKQSEPLYLESPSWTDVLTSSSSSAGVDHHGRNSNFLALNDILDSSIRKDTLCPFSDREKISANSFVPSENLDCYKAADKSNGHEILESDLRLQLSATRRFLLGSENSIESPSSVSHLKASDIHQTSGEITYEASNRKENSTDWMGTIPVTPGNTTYTSEFSSMLFDNNHFGASLGTDSSLTVAQKQRFSIREISPEWAFSYESTKVIITGDFLCNPLEFPWAVMFGDIEVPSEIVQAGVLRCQTPQHSSGKVTLCVTSGNRESCSEVREFEFRTKPTTSSSGGICTTDAAKNSEELLLLARLVQMLLCGYDGSTIAKGAIDTQLENSRKVNTTDDHWQQIIEALQMGCDISLDTTEWIMQELLKDKLQNWLSLRCQSNEQTGCLVSKQEQGIIHLISGLGYEWGLGPILDFGVGINFRDSNGWTALHWAAHYGREKMVAALLAAGASAGLVTDPTTQDPVGKTPGYLASARGHKGLAGYLSEVALTSHLSSLVIEESEISKGSAEVEAERAVESISQRSVEIHGGTEDELSLKDSLAAVRNAAQAAARIQAAFRAHSFRKRQLISAFSCDDYGMTPGDIQELSAASKGHRLYHSSHDHSFDKAALSIQKKYRGWKGRKDFLTLRQNVVKIQAHVRGHQVRKKYREFVWTVGVIEKVILRWRRKGVGLRGFRAEPEMVHDEEEEDITKIFRKQKVDAALDEAVSRVLSMVDSSEARQQYRRMLGRYHQAKAEFSNSDEATSRPRDDSERAKNKNEKLEVVHQLLEERRRRRKEEEEEDLLLSKLLFQDCSSVSSVDAAYQLEPLEKDGVATEEPEESAIKEEPEFSEPVSQNCEKREDEIARELRKVKKQNLVTHCLLSVMLVITAVWQFNEDLPSARGPG</sequence>
<feature type="compositionally biased region" description="Basic and acidic residues" evidence="16">
    <location>
        <begin position="1558"/>
        <end position="1573"/>
    </location>
</feature>
<evidence type="ECO:0000256" key="16">
    <source>
        <dbReference type="SAM" id="MobiDB-lite"/>
    </source>
</evidence>
<dbReference type="Gene3D" id="1.20.5.190">
    <property type="match status" value="1"/>
</dbReference>
<evidence type="ECO:0000256" key="5">
    <source>
        <dbReference type="ARBA" id="ARBA00022837"/>
    </source>
</evidence>
<dbReference type="PROSITE" id="PS51745">
    <property type="entry name" value="PB1"/>
    <property type="match status" value="1"/>
</dbReference>
<dbReference type="PANTHER" id="PTHR23335:SF1">
    <property type="entry name" value="CALMODULIN-BINDING TRANSCRIPTION ACTIVATOR, ISOFORM F"/>
    <property type="match status" value="1"/>
</dbReference>
<dbReference type="InterPro" id="IPR002909">
    <property type="entry name" value="IPT_dom"/>
</dbReference>
<dbReference type="GO" id="GO:0005516">
    <property type="term" value="F:calmodulin binding"/>
    <property type="evidence" value="ECO:0007669"/>
    <property type="project" value="UniProtKB-KW"/>
</dbReference>
<dbReference type="SUPFAM" id="SSF54277">
    <property type="entry name" value="CAD &amp; PB1 domains"/>
    <property type="match status" value="1"/>
</dbReference>
<dbReference type="Pfam" id="PF03859">
    <property type="entry name" value="CG-1"/>
    <property type="match status" value="1"/>
</dbReference>
<evidence type="ECO:0000259" key="17">
    <source>
        <dbReference type="PROSITE" id="PS51371"/>
    </source>
</evidence>
<evidence type="ECO:0000313" key="21">
    <source>
        <dbReference type="Proteomes" id="UP001055439"/>
    </source>
</evidence>
<dbReference type="Gene3D" id="2.60.40.10">
    <property type="entry name" value="Immunoglobulins"/>
    <property type="match status" value="1"/>
</dbReference>
<feature type="domain" description="CG-1" evidence="18">
    <location>
        <begin position="519"/>
        <end position="645"/>
    </location>
</feature>
<comment type="similarity">
    <text evidence="2">Belongs to the CAMTA family.</text>
</comment>
<dbReference type="Pfam" id="PF01833">
    <property type="entry name" value="TIG"/>
    <property type="match status" value="1"/>
</dbReference>
<dbReference type="InterPro" id="IPR000270">
    <property type="entry name" value="PB1_dom"/>
</dbReference>
<dbReference type="InterPro" id="IPR005559">
    <property type="entry name" value="CG-1_dom"/>
</dbReference>
<feature type="domain" description="CBS" evidence="17">
    <location>
        <begin position="286"/>
        <end position="344"/>
    </location>
</feature>
<dbReference type="Pfam" id="PF00564">
    <property type="entry name" value="PB1"/>
    <property type="match status" value="1"/>
</dbReference>